<evidence type="ECO:0000256" key="1">
    <source>
        <dbReference type="SAM" id="MobiDB-lite"/>
    </source>
</evidence>
<sequence>MAGSHRAQKTQRTRERPGRRQGWAVAVAVVLALVPATWFGVHRLVASPTSAPDQTATDLPIPSVSPRATTPAPQPPATSAPPATPRPHLAKVAPEAPRRLQAGPLLDTGFDSAVSTIEPASTAEVARLAPRGSPGSPGTDTVVVVGKVLTGGEGAFGHLPQLRTGATVSIRTDAGTLTYTVVASARMPVSGLASSQQITRHVRGRLVMVGIRYAATGERLADAVVVTADLSGARPS</sequence>
<keyword evidence="4" id="KW-1185">Reference proteome</keyword>
<keyword evidence="2" id="KW-0812">Transmembrane</keyword>
<keyword evidence="2" id="KW-0472">Membrane</keyword>
<dbReference type="EMBL" id="RJSF01000049">
    <property type="protein sequence ID" value="RNM11063.1"/>
    <property type="molecule type" value="Genomic_DNA"/>
</dbReference>
<evidence type="ECO:0000313" key="4">
    <source>
        <dbReference type="Proteomes" id="UP000279994"/>
    </source>
</evidence>
<dbReference type="RefSeq" id="WP_123225300.1">
    <property type="nucleotide sequence ID" value="NZ_RJSF01000049.1"/>
</dbReference>
<dbReference type="InterPro" id="IPR042001">
    <property type="entry name" value="Sortase_F"/>
</dbReference>
<dbReference type="AlphaFoldDB" id="A0A3N0GF21"/>
<evidence type="ECO:0000256" key="2">
    <source>
        <dbReference type="SAM" id="Phobius"/>
    </source>
</evidence>
<dbReference type="Proteomes" id="UP000279994">
    <property type="component" value="Unassembled WGS sequence"/>
</dbReference>
<feature type="compositionally biased region" description="Pro residues" evidence="1">
    <location>
        <begin position="72"/>
        <end position="85"/>
    </location>
</feature>
<dbReference type="CDD" id="cd05829">
    <property type="entry name" value="Sortase_F"/>
    <property type="match status" value="1"/>
</dbReference>
<name>A0A3N0GF21_9ACTN</name>
<keyword evidence="2" id="KW-1133">Transmembrane helix</keyword>
<gene>
    <name evidence="3" type="ORF">EFL26_23170</name>
</gene>
<accession>A0A3N0GF21</accession>
<dbReference type="InterPro" id="IPR023365">
    <property type="entry name" value="Sortase_dom-sf"/>
</dbReference>
<proteinExistence type="predicted"/>
<feature type="transmembrane region" description="Helical" evidence="2">
    <location>
        <begin position="21"/>
        <end position="41"/>
    </location>
</feature>
<evidence type="ECO:0000313" key="3">
    <source>
        <dbReference type="EMBL" id="RNM11063.1"/>
    </source>
</evidence>
<comment type="caution">
    <text evidence="3">The sequence shown here is derived from an EMBL/GenBank/DDBJ whole genome shotgun (WGS) entry which is preliminary data.</text>
</comment>
<protein>
    <submittedName>
        <fullName evidence="3">Class F sortase</fullName>
    </submittedName>
</protein>
<feature type="region of interest" description="Disordered" evidence="1">
    <location>
        <begin position="49"/>
        <end position="90"/>
    </location>
</feature>
<reference evidence="3 4" key="1">
    <citation type="submission" date="2018-11" db="EMBL/GenBank/DDBJ databases">
        <authorList>
            <person name="Li F."/>
        </authorList>
    </citation>
    <scope>NUCLEOTIDE SEQUENCE [LARGE SCALE GENOMIC DNA]</scope>
    <source>
        <strain evidence="3 4">Gsoil 818</strain>
    </source>
</reference>
<dbReference type="OrthoDB" id="4425249at2"/>
<feature type="compositionally biased region" description="Basic residues" evidence="1">
    <location>
        <begin position="1"/>
        <end position="11"/>
    </location>
</feature>
<feature type="region of interest" description="Disordered" evidence="1">
    <location>
        <begin position="1"/>
        <end position="21"/>
    </location>
</feature>
<organism evidence="3 4">
    <name type="scientific">Nocardioides pocheonensis</name>
    <dbReference type="NCBI Taxonomy" id="661485"/>
    <lineage>
        <taxon>Bacteria</taxon>
        <taxon>Bacillati</taxon>
        <taxon>Actinomycetota</taxon>
        <taxon>Actinomycetes</taxon>
        <taxon>Propionibacteriales</taxon>
        <taxon>Nocardioidaceae</taxon>
        <taxon>Nocardioides</taxon>
    </lineage>
</organism>
<dbReference type="Gene3D" id="2.40.260.10">
    <property type="entry name" value="Sortase"/>
    <property type="match status" value="1"/>
</dbReference>